<dbReference type="AlphaFoldDB" id="I0HRS8"/>
<proteinExistence type="predicted"/>
<name>I0HRS8_RUBGI</name>
<evidence type="ECO:0000313" key="3">
    <source>
        <dbReference type="EMBL" id="BAL95715.1"/>
    </source>
</evidence>
<accession>I0HRS8</accession>
<evidence type="ECO:0000256" key="2">
    <source>
        <dbReference type="SAM" id="Phobius"/>
    </source>
</evidence>
<keyword evidence="2" id="KW-0812">Transmembrane</keyword>
<dbReference type="Proteomes" id="UP000007883">
    <property type="component" value="Chromosome"/>
</dbReference>
<dbReference type="HOGENOM" id="CLU_155097_0_0_4"/>
<keyword evidence="2" id="KW-0472">Membrane</keyword>
<protein>
    <recommendedName>
        <fullName evidence="5">Transmembrane protein</fullName>
    </recommendedName>
</protein>
<sequence length="92" mass="9523">MYIVPIAWMYVVLMMALAEALSPHGSVLGAIVTFTMYGLLPLSIVLYVMGTPARRRARRAAEAAEAAAASAAAPDGGGHAPGEAVAAERKEP</sequence>
<keyword evidence="2" id="KW-1133">Transmembrane helix</keyword>
<organism evidence="3 4">
    <name type="scientific">Rubrivivax gelatinosus (strain NBRC 100245 / IL144)</name>
    <dbReference type="NCBI Taxonomy" id="983917"/>
    <lineage>
        <taxon>Bacteria</taxon>
        <taxon>Pseudomonadati</taxon>
        <taxon>Pseudomonadota</taxon>
        <taxon>Betaproteobacteria</taxon>
        <taxon>Burkholderiales</taxon>
        <taxon>Sphaerotilaceae</taxon>
        <taxon>Rubrivivax</taxon>
    </lineage>
</organism>
<dbReference type="eggNOG" id="ENOG5032YR7">
    <property type="taxonomic scope" value="Bacteria"/>
</dbReference>
<evidence type="ECO:0000313" key="4">
    <source>
        <dbReference type="Proteomes" id="UP000007883"/>
    </source>
</evidence>
<evidence type="ECO:0000256" key="1">
    <source>
        <dbReference type="SAM" id="MobiDB-lite"/>
    </source>
</evidence>
<dbReference type="EMBL" id="AP012320">
    <property type="protein sequence ID" value="BAL95715.1"/>
    <property type="molecule type" value="Genomic_DNA"/>
</dbReference>
<dbReference type="KEGG" id="rge:RGE_23740"/>
<dbReference type="STRING" id="983917.RGE_23740"/>
<gene>
    <name evidence="3" type="ordered locus">RGE_23740</name>
</gene>
<dbReference type="RefSeq" id="WP_014428577.1">
    <property type="nucleotide sequence ID" value="NC_017075.1"/>
</dbReference>
<evidence type="ECO:0008006" key="5">
    <source>
        <dbReference type="Google" id="ProtNLM"/>
    </source>
</evidence>
<feature type="transmembrane region" description="Helical" evidence="2">
    <location>
        <begin position="28"/>
        <end position="49"/>
    </location>
</feature>
<keyword evidence="4" id="KW-1185">Reference proteome</keyword>
<reference evidence="3 4" key="1">
    <citation type="journal article" date="2012" name="J. Bacteriol.">
        <title>Complete genome sequence of phototrophic betaproteobacterium Rubrivivax gelatinosus IL144.</title>
        <authorList>
            <person name="Nagashima S."/>
            <person name="Kamimura A."/>
            <person name="Shimizu T."/>
            <person name="Nakamura-isaki S."/>
            <person name="Aono E."/>
            <person name="Sakamoto K."/>
            <person name="Ichikawa N."/>
            <person name="Nakazawa H."/>
            <person name="Sekine M."/>
            <person name="Yamazaki S."/>
            <person name="Fujita N."/>
            <person name="Shimada K."/>
            <person name="Hanada S."/>
            <person name="Nagashima K.V.P."/>
        </authorList>
    </citation>
    <scope>NUCLEOTIDE SEQUENCE [LARGE SCALE GENOMIC DNA]</scope>
    <source>
        <strain evidence="4">NBRC 100245 / IL144</strain>
    </source>
</reference>
<feature type="region of interest" description="Disordered" evidence="1">
    <location>
        <begin position="69"/>
        <end position="92"/>
    </location>
</feature>